<dbReference type="EMBL" id="OV651834">
    <property type="protein sequence ID" value="CAH1107594.1"/>
    <property type="molecule type" value="Genomic_DNA"/>
</dbReference>
<keyword evidence="2" id="KW-0677">Repeat</keyword>
<organism evidence="4 5">
    <name type="scientific">Psylliodes chrysocephalus</name>
    <dbReference type="NCBI Taxonomy" id="3402493"/>
    <lineage>
        <taxon>Eukaryota</taxon>
        <taxon>Metazoa</taxon>
        <taxon>Ecdysozoa</taxon>
        <taxon>Arthropoda</taxon>
        <taxon>Hexapoda</taxon>
        <taxon>Insecta</taxon>
        <taxon>Pterygota</taxon>
        <taxon>Neoptera</taxon>
        <taxon>Endopterygota</taxon>
        <taxon>Coleoptera</taxon>
        <taxon>Polyphaga</taxon>
        <taxon>Cucujiformia</taxon>
        <taxon>Chrysomeloidea</taxon>
        <taxon>Chrysomelidae</taxon>
        <taxon>Galerucinae</taxon>
        <taxon>Alticini</taxon>
        <taxon>Psylliodes</taxon>
    </lineage>
</organism>
<evidence type="ECO:0008006" key="6">
    <source>
        <dbReference type="Google" id="ProtNLM"/>
    </source>
</evidence>
<reference evidence="4" key="1">
    <citation type="submission" date="2022-01" db="EMBL/GenBank/DDBJ databases">
        <authorList>
            <person name="King R."/>
        </authorList>
    </citation>
    <scope>NUCLEOTIDE SEQUENCE</scope>
</reference>
<dbReference type="InterPro" id="IPR015943">
    <property type="entry name" value="WD40/YVTN_repeat-like_dom_sf"/>
</dbReference>
<keyword evidence="5" id="KW-1185">Reference proteome</keyword>
<dbReference type="PANTHER" id="PTHR19854:SF1">
    <property type="entry name" value="GUANINE NUCLEOTIDE-BINDING PROTEIN SUBUNIT BETA-LIKE PROTEIN 1"/>
    <property type="match status" value="1"/>
</dbReference>
<protein>
    <recommendedName>
        <fullName evidence="6">Guanine nucleotide-binding protein subunit beta-like protein 1</fullName>
    </recommendedName>
</protein>
<keyword evidence="1 3" id="KW-0853">WD repeat</keyword>
<dbReference type="PROSITE" id="PS00678">
    <property type="entry name" value="WD_REPEATS_1"/>
    <property type="match status" value="1"/>
</dbReference>
<evidence type="ECO:0000313" key="4">
    <source>
        <dbReference type="EMBL" id="CAH1107594.1"/>
    </source>
</evidence>
<dbReference type="Gene3D" id="2.130.10.10">
    <property type="entry name" value="YVTN repeat-like/Quinoprotein amine dehydrogenase"/>
    <property type="match status" value="2"/>
</dbReference>
<evidence type="ECO:0000256" key="1">
    <source>
        <dbReference type="ARBA" id="ARBA00022574"/>
    </source>
</evidence>
<dbReference type="OrthoDB" id="7668193at2759"/>
<dbReference type="PANTHER" id="PTHR19854">
    <property type="entry name" value="TRANSDUCIN BETA-LIKE 3"/>
    <property type="match status" value="1"/>
</dbReference>
<dbReference type="Proteomes" id="UP001153636">
    <property type="component" value="Chromosome 22"/>
</dbReference>
<accession>A0A9P0CSP1</accession>
<sequence>MAILPPDPVFCFREDMGHVHCLSFCVRSSNFVSHILAGTEKGTVYFCDLETNRMQHKQEMGESIQSLHSFDFKIITQEKEGILKLWSVKKSSYQVDRTHKCAPGFGRSILVEEALFVPQENSCVDVIDLDNFEKIKKLSPERENLGSVMALEQVIIGNTTCIMAGYETGDVILWDMNTFQPCGHIKLQDQLTSLTFDSLTKTGVAGGASNFLQLFTINTSYEFAVKLELSITNKGCSIVKLRPDRKILVAGCWDSKIRLFSWKSLRILAVLAEHKESITDVKFSPLPVNYWKSNIMAASSSDGVISLWNVYN</sequence>
<evidence type="ECO:0000256" key="2">
    <source>
        <dbReference type="ARBA" id="ARBA00022737"/>
    </source>
</evidence>
<dbReference type="InterPro" id="IPR001680">
    <property type="entry name" value="WD40_rpt"/>
</dbReference>
<dbReference type="SUPFAM" id="SSF50978">
    <property type="entry name" value="WD40 repeat-like"/>
    <property type="match status" value="1"/>
</dbReference>
<gene>
    <name evidence="4" type="ORF">PSYICH_LOCUS8244</name>
</gene>
<dbReference type="AlphaFoldDB" id="A0A9P0CSP1"/>
<dbReference type="PROSITE" id="PS50082">
    <property type="entry name" value="WD_REPEATS_2"/>
    <property type="match status" value="1"/>
</dbReference>
<dbReference type="PROSITE" id="PS50294">
    <property type="entry name" value="WD_REPEATS_REGION"/>
    <property type="match status" value="1"/>
</dbReference>
<name>A0A9P0CSP1_9CUCU</name>
<dbReference type="Pfam" id="PF00400">
    <property type="entry name" value="WD40"/>
    <property type="match status" value="2"/>
</dbReference>
<feature type="repeat" description="WD" evidence="3">
    <location>
        <begin position="271"/>
        <end position="312"/>
    </location>
</feature>
<dbReference type="InterPro" id="IPR019775">
    <property type="entry name" value="WD40_repeat_CS"/>
</dbReference>
<evidence type="ECO:0000313" key="5">
    <source>
        <dbReference type="Proteomes" id="UP001153636"/>
    </source>
</evidence>
<dbReference type="InterPro" id="IPR036322">
    <property type="entry name" value="WD40_repeat_dom_sf"/>
</dbReference>
<proteinExistence type="predicted"/>
<dbReference type="SMART" id="SM00320">
    <property type="entry name" value="WD40"/>
    <property type="match status" value="3"/>
</dbReference>
<evidence type="ECO:0000256" key="3">
    <source>
        <dbReference type="PROSITE-ProRule" id="PRU00221"/>
    </source>
</evidence>